<comment type="caution">
    <text evidence="2">The sequence shown here is derived from an EMBL/GenBank/DDBJ whole genome shotgun (WGS) entry which is preliminary data.</text>
</comment>
<feature type="region of interest" description="Disordered" evidence="1">
    <location>
        <begin position="57"/>
        <end position="78"/>
    </location>
</feature>
<feature type="compositionally biased region" description="Low complexity" evidence="1">
    <location>
        <begin position="145"/>
        <end position="167"/>
    </location>
</feature>
<sequence>MAVDLFQQPASSQERGSGLALGCQGGPGGSAGGSSVVDQARDLSPCLPASMGDAARPTTLPCSPPAAHHHGSHRTPLHQTHCGTNNNCYENTTTPYDCSDYGSPGNGAEFRNNNFEHPSDLSSLPQTVHHHHHHHHHHHQHHNHQSQVQQHHQSQQHSQHNQHQHTQLNQRSNTEDLHAIPKLEPPPTPPSQLEDVPGVVCAGCGQRISDRNVVNELIPHGTCKELFDISDSGSETYVIELMVWNGLRVWFQNARAKWRRMVLKQEGKSDKCGSVDSSSLGDLELYGNSAGSGGPPMSPPFMLGGPHSPASLASLDCA</sequence>
<dbReference type="AlphaFoldDB" id="A0AA39G326"/>
<feature type="compositionally biased region" description="Basic residues" evidence="1">
    <location>
        <begin position="67"/>
        <end position="76"/>
    </location>
</feature>
<reference evidence="2" key="2">
    <citation type="submission" date="2023-03" db="EMBL/GenBank/DDBJ databases">
        <authorList>
            <person name="Inwood S.N."/>
            <person name="Skelly J.G."/>
            <person name="Guhlin J."/>
            <person name="Harrop T.W.R."/>
            <person name="Goldson S.G."/>
            <person name="Dearden P.K."/>
        </authorList>
    </citation>
    <scope>NUCLEOTIDE SEQUENCE</scope>
    <source>
        <strain evidence="2">Lincoln</strain>
        <tissue evidence="2">Whole body</tissue>
    </source>
</reference>
<evidence type="ECO:0000256" key="1">
    <source>
        <dbReference type="SAM" id="MobiDB-lite"/>
    </source>
</evidence>
<feature type="region of interest" description="Disordered" evidence="1">
    <location>
        <begin position="109"/>
        <end position="172"/>
    </location>
</feature>
<keyword evidence="3" id="KW-1185">Reference proteome</keyword>
<dbReference type="InterPro" id="IPR001356">
    <property type="entry name" value="HD"/>
</dbReference>
<organism evidence="2 3">
    <name type="scientific">Microctonus hyperodae</name>
    <name type="common">Parasitoid wasp</name>
    <dbReference type="NCBI Taxonomy" id="165561"/>
    <lineage>
        <taxon>Eukaryota</taxon>
        <taxon>Metazoa</taxon>
        <taxon>Ecdysozoa</taxon>
        <taxon>Arthropoda</taxon>
        <taxon>Hexapoda</taxon>
        <taxon>Insecta</taxon>
        <taxon>Pterygota</taxon>
        <taxon>Neoptera</taxon>
        <taxon>Endopterygota</taxon>
        <taxon>Hymenoptera</taxon>
        <taxon>Apocrita</taxon>
        <taxon>Ichneumonoidea</taxon>
        <taxon>Braconidae</taxon>
        <taxon>Euphorinae</taxon>
        <taxon>Microctonus</taxon>
    </lineage>
</organism>
<accession>A0AA39G326</accession>
<feature type="compositionally biased region" description="Basic residues" evidence="1">
    <location>
        <begin position="128"/>
        <end position="144"/>
    </location>
</feature>
<feature type="region of interest" description="Disordered" evidence="1">
    <location>
        <begin position="1"/>
        <end position="37"/>
    </location>
</feature>
<feature type="compositionally biased region" description="Gly residues" evidence="1">
    <location>
        <begin position="23"/>
        <end position="32"/>
    </location>
</feature>
<dbReference type="EMBL" id="JAQQBR010000003">
    <property type="protein sequence ID" value="KAK0180463.1"/>
    <property type="molecule type" value="Genomic_DNA"/>
</dbReference>
<dbReference type="GO" id="GO:0003677">
    <property type="term" value="F:DNA binding"/>
    <property type="evidence" value="ECO:0007669"/>
    <property type="project" value="InterPro"/>
</dbReference>
<protein>
    <submittedName>
        <fullName evidence="2">Uncharacterized protein</fullName>
    </submittedName>
</protein>
<feature type="region of interest" description="Disordered" evidence="1">
    <location>
        <begin position="286"/>
        <end position="305"/>
    </location>
</feature>
<gene>
    <name evidence="2" type="ORF">PV327_006102</name>
</gene>
<dbReference type="Proteomes" id="UP001168972">
    <property type="component" value="Unassembled WGS sequence"/>
</dbReference>
<reference evidence="2" key="1">
    <citation type="journal article" date="2023" name="bioRxiv">
        <title>Scaffold-level genome assemblies of two parasitoid biocontrol wasps reveal the parthenogenesis mechanism and an associated novel virus.</title>
        <authorList>
            <person name="Inwood S."/>
            <person name="Skelly J."/>
            <person name="Guhlin J."/>
            <person name="Harrop T."/>
            <person name="Goldson S."/>
            <person name="Dearden P."/>
        </authorList>
    </citation>
    <scope>NUCLEOTIDE SEQUENCE</scope>
    <source>
        <strain evidence="2">Lincoln</strain>
        <tissue evidence="2">Whole body</tissue>
    </source>
</reference>
<evidence type="ECO:0000313" key="3">
    <source>
        <dbReference type="Proteomes" id="UP001168972"/>
    </source>
</evidence>
<feature type="compositionally biased region" description="Polar residues" evidence="1">
    <location>
        <begin position="111"/>
        <end position="125"/>
    </location>
</feature>
<dbReference type="CDD" id="cd00086">
    <property type="entry name" value="homeodomain"/>
    <property type="match status" value="1"/>
</dbReference>
<evidence type="ECO:0000313" key="2">
    <source>
        <dbReference type="EMBL" id="KAK0180463.1"/>
    </source>
</evidence>
<name>A0AA39G326_MICHY</name>
<proteinExistence type="predicted"/>